<evidence type="ECO:0000313" key="6">
    <source>
        <dbReference type="EMBL" id="PXW60382.1"/>
    </source>
</evidence>
<dbReference type="AlphaFoldDB" id="A0A2V3ULQ7"/>
<dbReference type="PANTHER" id="PTHR30061">
    <property type="entry name" value="MALTOSE-BINDING PERIPLASMIC PROTEIN"/>
    <property type="match status" value="1"/>
</dbReference>
<evidence type="ECO:0000313" key="7">
    <source>
        <dbReference type="Proteomes" id="UP000248021"/>
    </source>
</evidence>
<dbReference type="GO" id="GO:0015768">
    <property type="term" value="P:maltose transport"/>
    <property type="evidence" value="ECO:0007669"/>
    <property type="project" value="TreeGrafter"/>
</dbReference>
<dbReference type="OrthoDB" id="9811951at2"/>
<comment type="caution">
    <text evidence="6">The sequence shown here is derived from an EMBL/GenBank/DDBJ whole genome shotgun (WGS) entry which is preliminary data.</text>
</comment>
<proteinExistence type="inferred from homology"/>
<evidence type="ECO:0000256" key="2">
    <source>
        <dbReference type="ARBA" id="ARBA00022448"/>
    </source>
</evidence>
<dbReference type="Proteomes" id="UP000248021">
    <property type="component" value="Unassembled WGS sequence"/>
</dbReference>
<dbReference type="SUPFAM" id="SSF53850">
    <property type="entry name" value="Periplasmic binding protein-like II"/>
    <property type="match status" value="1"/>
</dbReference>
<evidence type="ECO:0000256" key="4">
    <source>
        <dbReference type="ARBA" id="ARBA00022764"/>
    </source>
</evidence>
<keyword evidence="7" id="KW-1185">Reference proteome</keyword>
<keyword evidence="4" id="KW-0574">Periplasm</keyword>
<gene>
    <name evidence="6" type="ORF">C7450_104437</name>
</gene>
<dbReference type="PANTHER" id="PTHR30061:SF50">
    <property type="entry name" value="MALTOSE_MALTODEXTRIN-BINDING PERIPLASMIC PROTEIN"/>
    <property type="match status" value="1"/>
</dbReference>
<name>A0A2V3ULQ7_9HYPH</name>
<reference evidence="6 7" key="1">
    <citation type="submission" date="2018-05" db="EMBL/GenBank/DDBJ databases">
        <title>Genomic Encyclopedia of Type Strains, Phase IV (KMG-IV): sequencing the most valuable type-strain genomes for metagenomic binning, comparative biology and taxonomic classification.</title>
        <authorList>
            <person name="Goeker M."/>
        </authorList>
    </citation>
    <scope>NUCLEOTIDE SEQUENCE [LARGE SCALE GENOMIC DNA]</scope>
    <source>
        <strain evidence="6 7">DSM 6462</strain>
    </source>
</reference>
<keyword evidence="5" id="KW-0812">Transmembrane</keyword>
<dbReference type="EMBL" id="QJJK01000004">
    <property type="protein sequence ID" value="PXW60382.1"/>
    <property type="molecule type" value="Genomic_DNA"/>
</dbReference>
<evidence type="ECO:0000256" key="5">
    <source>
        <dbReference type="SAM" id="Phobius"/>
    </source>
</evidence>
<dbReference type="GO" id="GO:1901982">
    <property type="term" value="F:maltose binding"/>
    <property type="evidence" value="ECO:0007669"/>
    <property type="project" value="TreeGrafter"/>
</dbReference>
<sequence length="434" mass="47402">MTDDRAGKSGKGGGLSINRRVFATGAMATGFAVAAPAVLRAQTVEIEYWQYFFKERVEAIDALIAQFEAANPGIKVKHSHFPYAQYRTKVAAAVPAGEGPAVLQLYFGWMREYSKAKLIQPLPTDVFKAADIDKNFFPFVQLMKRDDAYWAIPTAVRSLGMFYNKKLLEGAGIAAPPKTLDEYVKTALAVAKHDSSGNLITAGATIGLPSQDNHWWRDILIRQFGGKPYSDDFRTVTYGNEHGAAALAWYTDLQRKHKVATAGFVGETQAAFKSGKAGLTVDGSFRLGSFKTARGFEWGVAEVPTHNGIKSNYASYWVNGLTSGVTGAKKDAATKFLAFITTDDAMQLWLDKTGELPAKPSVALSAKNLADPLTGPMLKGLEYAHTTDFVNEDANLQNFANMIDRVLIQNQDPLESVKIAAAAEQKLIDDYYKS</sequence>
<dbReference type="InterPro" id="IPR006059">
    <property type="entry name" value="SBP"/>
</dbReference>
<dbReference type="Gene3D" id="3.40.190.10">
    <property type="entry name" value="Periplasmic binding protein-like II"/>
    <property type="match status" value="1"/>
</dbReference>
<accession>A0A2V3ULQ7</accession>
<organism evidence="6 7">
    <name type="scientific">Chelatococcus asaccharovorans</name>
    <dbReference type="NCBI Taxonomy" id="28210"/>
    <lineage>
        <taxon>Bacteria</taxon>
        <taxon>Pseudomonadati</taxon>
        <taxon>Pseudomonadota</taxon>
        <taxon>Alphaproteobacteria</taxon>
        <taxon>Hyphomicrobiales</taxon>
        <taxon>Chelatococcaceae</taxon>
        <taxon>Chelatococcus</taxon>
    </lineage>
</organism>
<comment type="similarity">
    <text evidence="1">Belongs to the bacterial solute-binding protein 1 family.</text>
</comment>
<keyword evidence="3" id="KW-0732">Signal</keyword>
<evidence type="ECO:0000256" key="1">
    <source>
        <dbReference type="ARBA" id="ARBA00008520"/>
    </source>
</evidence>
<keyword evidence="5" id="KW-1133">Transmembrane helix</keyword>
<keyword evidence="5" id="KW-0472">Membrane</keyword>
<protein>
    <submittedName>
        <fullName evidence="6">Carbohydrate ABC transporter substrate-binding protein (CUT1 family)</fullName>
    </submittedName>
</protein>
<dbReference type="GO" id="GO:0042956">
    <property type="term" value="P:maltodextrin transmembrane transport"/>
    <property type="evidence" value="ECO:0007669"/>
    <property type="project" value="TreeGrafter"/>
</dbReference>
<feature type="transmembrane region" description="Helical" evidence="5">
    <location>
        <begin position="21"/>
        <end position="39"/>
    </location>
</feature>
<dbReference type="Pfam" id="PF13416">
    <property type="entry name" value="SBP_bac_8"/>
    <property type="match status" value="1"/>
</dbReference>
<dbReference type="RefSeq" id="WP_110374693.1">
    <property type="nucleotide sequence ID" value="NZ_JAHBRY010000001.1"/>
</dbReference>
<dbReference type="GO" id="GO:0055052">
    <property type="term" value="C:ATP-binding cassette (ABC) transporter complex, substrate-binding subunit-containing"/>
    <property type="evidence" value="ECO:0007669"/>
    <property type="project" value="TreeGrafter"/>
</dbReference>
<keyword evidence="2" id="KW-0813">Transport</keyword>
<evidence type="ECO:0000256" key="3">
    <source>
        <dbReference type="ARBA" id="ARBA00022729"/>
    </source>
</evidence>